<dbReference type="Proteomes" id="UP000267164">
    <property type="component" value="Chromosome"/>
</dbReference>
<dbReference type="Gene3D" id="1.10.1200.10">
    <property type="entry name" value="ACP-like"/>
    <property type="match status" value="1"/>
</dbReference>
<dbReference type="KEGG" id="nyu:D7D52_26500"/>
<dbReference type="OrthoDB" id="8778689at2"/>
<dbReference type="EMBL" id="CP032568">
    <property type="protein sequence ID" value="AYF76774.1"/>
    <property type="molecule type" value="Genomic_DNA"/>
</dbReference>
<gene>
    <name evidence="1" type="ORF">D7D52_26500</name>
</gene>
<name>A0A386ZI21_9NOCA</name>
<dbReference type="SUPFAM" id="SSF47336">
    <property type="entry name" value="ACP-like"/>
    <property type="match status" value="1"/>
</dbReference>
<protein>
    <submittedName>
        <fullName evidence="1">Acyl carrier protein</fullName>
    </submittedName>
</protein>
<evidence type="ECO:0000313" key="1">
    <source>
        <dbReference type="EMBL" id="AYF76774.1"/>
    </source>
</evidence>
<reference evidence="1 2" key="1">
    <citation type="submission" date="2018-09" db="EMBL/GenBank/DDBJ databases">
        <title>Nocardia yunnanensis sp. nov., an actinomycete isolated from a soil sample.</title>
        <authorList>
            <person name="Zhang J."/>
        </authorList>
    </citation>
    <scope>NUCLEOTIDE SEQUENCE [LARGE SCALE GENOMIC DNA]</scope>
    <source>
        <strain evidence="1 2">CFHS0054</strain>
    </source>
</reference>
<accession>A0A386ZI21</accession>
<proteinExistence type="predicted"/>
<organism evidence="1 2">
    <name type="scientific">Nocardia yunnanensis</name>
    <dbReference type="NCBI Taxonomy" id="2382165"/>
    <lineage>
        <taxon>Bacteria</taxon>
        <taxon>Bacillati</taxon>
        <taxon>Actinomycetota</taxon>
        <taxon>Actinomycetes</taxon>
        <taxon>Mycobacteriales</taxon>
        <taxon>Nocardiaceae</taxon>
        <taxon>Nocardia</taxon>
    </lineage>
</organism>
<keyword evidence="2" id="KW-1185">Reference proteome</keyword>
<dbReference type="InterPro" id="IPR036736">
    <property type="entry name" value="ACP-like_sf"/>
</dbReference>
<dbReference type="AlphaFoldDB" id="A0A386ZI21"/>
<sequence length="76" mass="8419">MEEIVAFLAIRNPEFTGADPDLDLIESRTLDSLGLVEFLLLLQELTGSEMDMGTVDLGTIRTLGQLRAAYFTQGER</sequence>
<evidence type="ECO:0000313" key="2">
    <source>
        <dbReference type="Proteomes" id="UP000267164"/>
    </source>
</evidence>